<sequence>MDPWLASTICYLLWSSERHVIVDASKAAISRDRAQQQAPPRSLVHAAAPRDTCTSPWASLHEDLVSLMSYRVLAGDLLDYVRFRATCLRWRQSTPCPRGRGVADPRFHPRRWMLLPEGHGHARFFNLATSAFVSARVPHLRDHCVLDSVDGVLLLHRRKLYMLNRPAFYDEPEVLQINPYQQEGMHSSNPSSATLPPPKMIAKCPASTNSVAYVYYMVECNSEVLVVTLNLDGYRQCLVYRLADLALGKTVPVTLS</sequence>
<evidence type="ECO:0000313" key="1">
    <source>
        <dbReference type="EMBL" id="GJN16144.1"/>
    </source>
</evidence>
<keyword evidence="2" id="KW-1185">Reference proteome</keyword>
<accession>A0AAV5E162</accession>
<gene>
    <name evidence="1" type="primary">gb03102</name>
    <name evidence="1" type="ORF">PR202_gb03102</name>
</gene>
<evidence type="ECO:0008006" key="3">
    <source>
        <dbReference type="Google" id="ProtNLM"/>
    </source>
</evidence>
<reference evidence="1" key="1">
    <citation type="journal article" date="2018" name="DNA Res.">
        <title>Multiple hybrid de novo genome assembly of finger millet, an orphan allotetraploid crop.</title>
        <authorList>
            <person name="Hatakeyama M."/>
            <person name="Aluri S."/>
            <person name="Balachadran M.T."/>
            <person name="Sivarajan S.R."/>
            <person name="Patrignani A."/>
            <person name="Gruter S."/>
            <person name="Poveda L."/>
            <person name="Shimizu-Inatsugi R."/>
            <person name="Baeten J."/>
            <person name="Francoijs K.J."/>
            <person name="Nataraja K.N."/>
            <person name="Reddy Y.A.N."/>
            <person name="Phadnis S."/>
            <person name="Ravikumar R.L."/>
            <person name="Schlapbach R."/>
            <person name="Sreeman S.M."/>
            <person name="Shimizu K.K."/>
        </authorList>
    </citation>
    <scope>NUCLEOTIDE SEQUENCE</scope>
</reference>
<name>A0AAV5E162_ELECO</name>
<proteinExistence type="predicted"/>
<dbReference type="EMBL" id="BQKI01000072">
    <property type="protein sequence ID" value="GJN16144.1"/>
    <property type="molecule type" value="Genomic_DNA"/>
</dbReference>
<organism evidence="1 2">
    <name type="scientific">Eleusine coracana subsp. coracana</name>
    <dbReference type="NCBI Taxonomy" id="191504"/>
    <lineage>
        <taxon>Eukaryota</taxon>
        <taxon>Viridiplantae</taxon>
        <taxon>Streptophyta</taxon>
        <taxon>Embryophyta</taxon>
        <taxon>Tracheophyta</taxon>
        <taxon>Spermatophyta</taxon>
        <taxon>Magnoliopsida</taxon>
        <taxon>Liliopsida</taxon>
        <taxon>Poales</taxon>
        <taxon>Poaceae</taxon>
        <taxon>PACMAD clade</taxon>
        <taxon>Chloridoideae</taxon>
        <taxon>Cynodonteae</taxon>
        <taxon>Eleusininae</taxon>
        <taxon>Eleusine</taxon>
    </lineage>
</organism>
<dbReference type="AlphaFoldDB" id="A0AAV5E162"/>
<reference evidence="1" key="2">
    <citation type="submission" date="2021-12" db="EMBL/GenBank/DDBJ databases">
        <title>Resequencing data analysis of finger millet.</title>
        <authorList>
            <person name="Hatakeyama M."/>
            <person name="Aluri S."/>
            <person name="Balachadran M.T."/>
            <person name="Sivarajan S.R."/>
            <person name="Poveda L."/>
            <person name="Shimizu-Inatsugi R."/>
            <person name="Schlapbach R."/>
            <person name="Sreeman S.M."/>
            <person name="Shimizu K.K."/>
        </authorList>
    </citation>
    <scope>NUCLEOTIDE SEQUENCE</scope>
</reference>
<dbReference type="PANTHER" id="PTHR33165">
    <property type="entry name" value="F-BOX DOMAIN CONTAINING PROTEIN-LIKE-RELATED"/>
    <property type="match status" value="1"/>
</dbReference>
<protein>
    <recommendedName>
        <fullName evidence="3">DUF295 domain-containing protein</fullName>
    </recommendedName>
</protein>
<dbReference type="Proteomes" id="UP001054889">
    <property type="component" value="Unassembled WGS sequence"/>
</dbReference>
<comment type="caution">
    <text evidence="1">The sequence shown here is derived from an EMBL/GenBank/DDBJ whole genome shotgun (WGS) entry which is preliminary data.</text>
</comment>
<evidence type="ECO:0000313" key="2">
    <source>
        <dbReference type="Proteomes" id="UP001054889"/>
    </source>
</evidence>